<evidence type="ECO:0000313" key="2">
    <source>
        <dbReference type="EMBL" id="OCR28969.1"/>
    </source>
</evidence>
<dbReference type="AlphaFoldDB" id="A0A853PPI8"/>
<dbReference type="CDD" id="cd13120">
    <property type="entry name" value="BF2867_like_N"/>
    <property type="match status" value="1"/>
</dbReference>
<evidence type="ECO:0000259" key="1">
    <source>
        <dbReference type="Pfam" id="PF07603"/>
    </source>
</evidence>
<dbReference type="Pfam" id="PF07603">
    <property type="entry name" value="Lcl_C"/>
    <property type="match status" value="1"/>
</dbReference>
<dbReference type="EMBL" id="LIDT01000036">
    <property type="protein sequence ID" value="OCR28969.1"/>
    <property type="molecule type" value="Genomic_DNA"/>
</dbReference>
<organism evidence="2 3">
    <name type="scientific">Bacteroides fragilis</name>
    <dbReference type="NCBI Taxonomy" id="817"/>
    <lineage>
        <taxon>Bacteria</taxon>
        <taxon>Pseudomonadati</taxon>
        <taxon>Bacteroidota</taxon>
        <taxon>Bacteroidia</taxon>
        <taxon>Bacteroidales</taxon>
        <taxon>Bacteroidaceae</taxon>
        <taxon>Bacteroides</taxon>
    </lineage>
</organism>
<dbReference type="InterPro" id="IPR025049">
    <property type="entry name" value="Mfa-like_1"/>
</dbReference>
<reference evidence="2 3" key="1">
    <citation type="journal article" date="2016" name="PLoS ONE">
        <title>Genomic Diversity of Enterotoxigenic Strains of Bacteroides fragilis.</title>
        <authorList>
            <person name="Pierce J.V."/>
            <person name="Bernstein H.D."/>
        </authorList>
    </citation>
    <scope>NUCLEOTIDE SEQUENCE [LARGE SCALE GENOMIC DNA]</scope>
    <source>
        <strain evidence="2 3">20793-3</strain>
    </source>
</reference>
<proteinExistence type="predicted"/>
<dbReference type="Proteomes" id="UP000093197">
    <property type="component" value="Unassembled WGS sequence"/>
</dbReference>
<dbReference type="RefSeq" id="WP_032580326.1">
    <property type="nucleotide sequence ID" value="NZ_JABFHU010000007.1"/>
</dbReference>
<comment type="caution">
    <text evidence="2">The sequence shown here is derived from an EMBL/GenBank/DDBJ whole genome shotgun (WGS) entry which is preliminary data.</text>
</comment>
<name>A0A853PPI8_BACFG</name>
<accession>A0A853PPI8</accession>
<gene>
    <name evidence="2" type="ORF">AC094_35160</name>
</gene>
<dbReference type="InterPro" id="IPR011460">
    <property type="entry name" value="Lcl_C"/>
</dbReference>
<feature type="domain" description="Lcl C-terminal" evidence="1">
    <location>
        <begin position="456"/>
        <end position="556"/>
    </location>
</feature>
<sequence>MDTQKKHSLSGSIVLASCFILLAGACDSIDRIEMEAQTENVLLNFNASTIDATTTETRSVEHIEGFTENSYDFGMSVTKDNASRGEIFEGSGDLTATMSRVSEGREWNWLFRKNVDNTPVTPRGPEGKPLRVIAYYPAIIGTEAFTNGIPFDFTQTSNLRQTEILYNTNTSYTITPSAADKVTIPLKFQHAYSWIIINVTKYVDKGTYDLTSVAIDNLSGGWIKNKGNINPETGLAMKGATEGPIGEVRAARALSTGTPVTYEFLVPAFMDNGVKDEDVVITLMINGHKEIFPLERTHLNKDGDKYGFRQGYINTYNLEFNNSSLNMRLLNWRSTNISGNFGVSTATPTNFQKINYNDSRFSWTSTTGGIKFPPLYKPLPANDHRFESYLTTVNYGSNGEYVSASPVTASPPPGGIIIEDDANVATQEPVCKVFQMTTADISIEPVQWEDENGQLVAKEICSKYNGGGFKDWRLPRASELRALFVYLIYNIGYDEFRNLNFNEFNGNLNKLYWTGTEESEDKAWAMLYYNEGDLTHRGPKISPQDKRTKLSVRCIRDVK</sequence>
<evidence type="ECO:0000313" key="3">
    <source>
        <dbReference type="Proteomes" id="UP000093197"/>
    </source>
</evidence>
<dbReference type="PROSITE" id="PS51257">
    <property type="entry name" value="PROKAR_LIPOPROTEIN"/>
    <property type="match status" value="1"/>
</dbReference>
<dbReference type="Pfam" id="PF13149">
    <property type="entry name" value="Mfa_like_1"/>
    <property type="match status" value="1"/>
</dbReference>
<protein>
    <recommendedName>
        <fullName evidence="1">Lcl C-terminal domain-containing protein</fullName>
    </recommendedName>
</protein>